<dbReference type="Pfam" id="PF17761">
    <property type="entry name" value="DUF1016_N"/>
    <property type="match status" value="1"/>
</dbReference>
<evidence type="ECO:0000259" key="2">
    <source>
        <dbReference type="Pfam" id="PF17761"/>
    </source>
</evidence>
<dbReference type="InterPro" id="IPR041527">
    <property type="entry name" value="YhcG_N"/>
</dbReference>
<dbReference type="InterPro" id="IPR011856">
    <property type="entry name" value="tRNA_endonuc-like_dom_sf"/>
</dbReference>
<reference evidence="3" key="1">
    <citation type="submission" date="2021-03" db="EMBL/GenBank/DDBJ databases">
        <title>Comamonas denitrificans.</title>
        <authorList>
            <person name="Finster K."/>
        </authorList>
    </citation>
    <scope>NUCLEOTIDE SEQUENCE</scope>
    <source>
        <strain evidence="3">MM2021_4</strain>
    </source>
</reference>
<organism evidence="3 4">
    <name type="scientific">Comamonas denitrificans</name>
    <dbReference type="NCBI Taxonomy" id="117506"/>
    <lineage>
        <taxon>Bacteria</taxon>
        <taxon>Pseudomonadati</taxon>
        <taxon>Pseudomonadota</taxon>
        <taxon>Betaproteobacteria</taxon>
        <taxon>Burkholderiales</taxon>
        <taxon>Comamonadaceae</taxon>
        <taxon>Comamonas</taxon>
    </lineage>
</organism>
<gene>
    <name evidence="3" type="ORF">J1777_11505</name>
</gene>
<dbReference type="PANTHER" id="PTHR30547:SF0">
    <property type="entry name" value="BLR8175 PROTEIN"/>
    <property type="match status" value="1"/>
</dbReference>
<dbReference type="GO" id="GO:0003676">
    <property type="term" value="F:nucleic acid binding"/>
    <property type="evidence" value="ECO:0007669"/>
    <property type="project" value="InterPro"/>
</dbReference>
<dbReference type="PANTHER" id="PTHR30547">
    <property type="entry name" value="UNCHARACTERIZED PROTEIN YHCG-RELATED"/>
    <property type="match status" value="1"/>
</dbReference>
<feature type="domain" description="YhcG N-terminal" evidence="2">
    <location>
        <begin position="19"/>
        <end position="158"/>
    </location>
</feature>
<evidence type="ECO:0000313" key="4">
    <source>
        <dbReference type="Proteomes" id="UP000664731"/>
    </source>
</evidence>
<evidence type="ECO:0000259" key="1">
    <source>
        <dbReference type="Pfam" id="PF06250"/>
    </source>
</evidence>
<dbReference type="Gene3D" id="3.40.1350.10">
    <property type="match status" value="1"/>
</dbReference>
<dbReference type="EMBL" id="JAFNME010000028">
    <property type="protein sequence ID" value="MBO1250444.1"/>
    <property type="molecule type" value="Genomic_DNA"/>
</dbReference>
<comment type="caution">
    <text evidence="3">The sequence shown here is derived from an EMBL/GenBank/DDBJ whole genome shotgun (WGS) entry which is preliminary data.</text>
</comment>
<feature type="domain" description="YhcG PDDEXK nuclease" evidence="1">
    <location>
        <begin position="180"/>
        <end position="333"/>
    </location>
</feature>
<dbReference type="InterPro" id="IPR053148">
    <property type="entry name" value="PD-DEXK-like_domain"/>
</dbReference>
<dbReference type="AlphaFoldDB" id="A0A939KEH8"/>
<protein>
    <submittedName>
        <fullName evidence="3">DUF1016 family protein</fullName>
    </submittedName>
</protein>
<dbReference type="RefSeq" id="WP_207575842.1">
    <property type="nucleotide sequence ID" value="NZ_JAFNME010000028.1"/>
</dbReference>
<dbReference type="Proteomes" id="UP000664731">
    <property type="component" value="Unassembled WGS sequence"/>
</dbReference>
<evidence type="ECO:0000313" key="3">
    <source>
        <dbReference type="EMBL" id="MBO1250444.1"/>
    </source>
</evidence>
<dbReference type="Pfam" id="PF06250">
    <property type="entry name" value="YhcG_C"/>
    <property type="match status" value="1"/>
</dbReference>
<sequence>MGSEITAPADGYGPWLVELKARYRQVQLKAAVAVNTAMLQFYWELGADMVAKQTQFAWGSGFLNQLSADLMREFPEVKGFSKRNLEQIRRWYSFWNASPAIAQQPVAQLMAIPWGHHLAILTKCKQPDEALYYVQATQTYGWSRSVLTHQIESGLWQREGKAITNFAQTLPAVQSDLAVQLLKDPYQFDFLSLTPEHTERELETALIEHVTQFLLELGAGFAYMGRQVPLQVGERDFFLDLLFYHARLHCYVVVELKTVDFEPEFAGKLNFYLKAVDEQLRREGDQPTIGLLLCKSKDRLVAEYALSDMQKPMGLATYHLSHTLPEALRGQLPSIEQLERELGLDAAGGDDSGEAGGAGV</sequence>
<dbReference type="InterPro" id="IPR009362">
    <property type="entry name" value="YhcG_C"/>
</dbReference>
<accession>A0A939KEH8</accession>
<keyword evidence="4" id="KW-1185">Reference proteome</keyword>
<name>A0A939KEH8_9BURK</name>
<proteinExistence type="predicted"/>